<reference evidence="2" key="1">
    <citation type="submission" date="2024-02" db="UniProtKB">
        <authorList>
            <consortium name="WormBaseParasite"/>
        </authorList>
    </citation>
    <scope>IDENTIFICATION</scope>
</reference>
<keyword evidence="1" id="KW-1185">Reference proteome</keyword>
<organism evidence="1 2">
    <name type="scientific">Mesorhabditis belari</name>
    <dbReference type="NCBI Taxonomy" id="2138241"/>
    <lineage>
        <taxon>Eukaryota</taxon>
        <taxon>Metazoa</taxon>
        <taxon>Ecdysozoa</taxon>
        <taxon>Nematoda</taxon>
        <taxon>Chromadorea</taxon>
        <taxon>Rhabditida</taxon>
        <taxon>Rhabditina</taxon>
        <taxon>Rhabditomorpha</taxon>
        <taxon>Rhabditoidea</taxon>
        <taxon>Rhabditidae</taxon>
        <taxon>Mesorhabditinae</taxon>
        <taxon>Mesorhabditis</taxon>
    </lineage>
</organism>
<dbReference type="Proteomes" id="UP000887575">
    <property type="component" value="Unassembled WGS sequence"/>
</dbReference>
<dbReference type="AlphaFoldDB" id="A0AAF3FPU4"/>
<evidence type="ECO:0000313" key="2">
    <source>
        <dbReference type="WBParaSite" id="MBELARI_LOCUS9134"/>
    </source>
</evidence>
<name>A0AAF3FPU4_9BILA</name>
<sequence length="142" mass="16362">MCQMEAQKKNKEESNSVKQVLDLGDRTVVTGVVDRLSSGSHRFASMDPIVRALCRAAKQEKQWDDLKEVEEYDEDDWEDERREAAWRRVFNENDTIENLRATKAARQHRREAEACARAAAATGDCFAPQWVGDVQLQFFIEL</sequence>
<proteinExistence type="predicted"/>
<dbReference type="WBParaSite" id="MBELARI_LOCUS9134">
    <property type="protein sequence ID" value="MBELARI_LOCUS9134"/>
    <property type="gene ID" value="MBELARI_LOCUS9134"/>
</dbReference>
<accession>A0AAF3FPU4</accession>
<evidence type="ECO:0000313" key="1">
    <source>
        <dbReference type="Proteomes" id="UP000887575"/>
    </source>
</evidence>
<protein>
    <submittedName>
        <fullName evidence="2">Uncharacterized protein</fullName>
    </submittedName>
</protein>